<dbReference type="AlphaFoldDB" id="A0A0S3PRX5"/>
<dbReference type="NCBIfam" id="NF040713">
    <property type="entry name" value="ZapE"/>
    <property type="match status" value="1"/>
</dbReference>
<dbReference type="InterPro" id="IPR027417">
    <property type="entry name" value="P-loop_NTPase"/>
</dbReference>
<evidence type="ECO:0000256" key="2">
    <source>
        <dbReference type="ARBA" id="ARBA00022840"/>
    </source>
</evidence>
<keyword evidence="2" id="KW-0067">ATP-binding</keyword>
<feature type="region of interest" description="Disordered" evidence="3">
    <location>
        <begin position="1"/>
        <end position="36"/>
    </location>
</feature>
<proteinExistence type="predicted"/>
<dbReference type="KEGG" id="vgo:GJW-30_1_01226"/>
<organism evidence="4 5">
    <name type="scientific">Variibacter gotjawalensis</name>
    <dbReference type="NCBI Taxonomy" id="1333996"/>
    <lineage>
        <taxon>Bacteria</taxon>
        <taxon>Pseudomonadati</taxon>
        <taxon>Pseudomonadota</taxon>
        <taxon>Alphaproteobacteria</taxon>
        <taxon>Hyphomicrobiales</taxon>
        <taxon>Nitrobacteraceae</taxon>
        <taxon>Variibacter</taxon>
    </lineage>
</organism>
<dbReference type="InterPro" id="IPR005654">
    <property type="entry name" value="ATPase_AFG1-like"/>
</dbReference>
<dbReference type="RefSeq" id="WP_430727092.1">
    <property type="nucleotide sequence ID" value="NZ_AP014946.1"/>
</dbReference>
<gene>
    <name evidence="4" type="ORF">GJW-30_1_01226</name>
</gene>
<evidence type="ECO:0000313" key="5">
    <source>
        <dbReference type="Proteomes" id="UP000236884"/>
    </source>
</evidence>
<evidence type="ECO:0000256" key="1">
    <source>
        <dbReference type="ARBA" id="ARBA00022741"/>
    </source>
</evidence>
<dbReference type="Pfam" id="PF03969">
    <property type="entry name" value="AFG1_ATPase"/>
    <property type="match status" value="1"/>
</dbReference>
<dbReference type="GO" id="GO:0016887">
    <property type="term" value="F:ATP hydrolysis activity"/>
    <property type="evidence" value="ECO:0007669"/>
    <property type="project" value="InterPro"/>
</dbReference>
<evidence type="ECO:0000313" key="4">
    <source>
        <dbReference type="EMBL" id="BAT58699.1"/>
    </source>
</evidence>
<dbReference type="SUPFAM" id="SSF52540">
    <property type="entry name" value="P-loop containing nucleoside triphosphate hydrolases"/>
    <property type="match status" value="1"/>
</dbReference>
<keyword evidence="5" id="KW-1185">Reference proteome</keyword>
<dbReference type="Gene3D" id="3.40.50.300">
    <property type="entry name" value="P-loop containing nucleotide triphosphate hydrolases"/>
    <property type="match status" value="1"/>
</dbReference>
<dbReference type="PANTHER" id="PTHR12169:SF6">
    <property type="entry name" value="AFG1-LIKE ATPASE"/>
    <property type="match status" value="1"/>
</dbReference>
<dbReference type="EMBL" id="AP014946">
    <property type="protein sequence ID" value="BAT58699.1"/>
    <property type="molecule type" value="Genomic_DNA"/>
</dbReference>
<accession>A0A0S3PRX5</accession>
<feature type="compositionally biased region" description="Pro residues" evidence="3">
    <location>
        <begin position="1"/>
        <end position="11"/>
    </location>
</feature>
<dbReference type="PANTHER" id="PTHR12169">
    <property type="entry name" value="ATPASE N2B"/>
    <property type="match status" value="1"/>
</dbReference>
<keyword evidence="1" id="KW-0547">Nucleotide-binding</keyword>
<sequence length="421" mass="47661">MAPSKEPPPQSPEGRAHAFPDRVLTPSGKPPPQSMRGRYEALIASGEIERDPAQEQLVAKYSALEQRLTEHRMARKSSALGWLFGRRENTQQLIKGLYIFGDVGRGKTMLMDLFFAASPIQRKRRAHFHEFMLDVHDRVHTWRQQRKRGEVKGDDPIEPLATALADEAWLLCFDEFHVTDIADAMILARLFKRLFELGVVVVATSNVDPDDLYRDGLNRALFLPFIDLLKLHCEIVRLTSRTDFRLEKLAGAPVYYVPGDKTNDGKLDDAWRRLTGGEKGEPRTLKVHGRDVVVPLTAIGVARFTFDDLCRKPHGAADFLKIAHEFHTLIISGIPVMRYENRNEAKRFITLIDTLYDTSTKLVASADAEPEGLYLATEGVEQMEFRRTISRLTEMRSDEYLALPHGKREGQKDVGSGVIDT</sequence>
<dbReference type="Proteomes" id="UP000236884">
    <property type="component" value="Chromosome"/>
</dbReference>
<evidence type="ECO:0000256" key="3">
    <source>
        <dbReference type="SAM" id="MobiDB-lite"/>
    </source>
</evidence>
<dbReference type="GO" id="GO:0005524">
    <property type="term" value="F:ATP binding"/>
    <property type="evidence" value="ECO:0007669"/>
    <property type="project" value="UniProtKB-KW"/>
</dbReference>
<protein>
    <submittedName>
        <fullName evidence="4">AFG1-like ATPase</fullName>
    </submittedName>
</protein>
<dbReference type="GO" id="GO:0005737">
    <property type="term" value="C:cytoplasm"/>
    <property type="evidence" value="ECO:0007669"/>
    <property type="project" value="TreeGrafter"/>
</dbReference>
<name>A0A0S3PRX5_9BRAD</name>
<reference evidence="4 5" key="1">
    <citation type="submission" date="2015-08" db="EMBL/GenBank/DDBJ databases">
        <title>Investigation of the bacterial diversity of lava forest soil.</title>
        <authorList>
            <person name="Lee J.S."/>
        </authorList>
    </citation>
    <scope>NUCLEOTIDE SEQUENCE [LARGE SCALE GENOMIC DNA]</scope>
    <source>
        <strain evidence="4 5">GJW-30</strain>
    </source>
</reference>